<accession>A0ABU6QRF5</accession>
<feature type="region of interest" description="Disordered" evidence="1">
    <location>
        <begin position="145"/>
        <end position="239"/>
    </location>
</feature>
<evidence type="ECO:0000313" key="2">
    <source>
        <dbReference type="EMBL" id="MED6114378.1"/>
    </source>
</evidence>
<name>A0ABU6QRF5_9FABA</name>
<proteinExistence type="predicted"/>
<feature type="compositionally biased region" description="Basic and acidic residues" evidence="1">
    <location>
        <begin position="183"/>
        <end position="199"/>
    </location>
</feature>
<feature type="compositionally biased region" description="Polar residues" evidence="1">
    <location>
        <begin position="52"/>
        <end position="66"/>
    </location>
</feature>
<protein>
    <submittedName>
        <fullName evidence="2">Uncharacterized protein</fullName>
    </submittedName>
</protein>
<dbReference type="EMBL" id="JASCZI010001138">
    <property type="protein sequence ID" value="MED6114378.1"/>
    <property type="molecule type" value="Genomic_DNA"/>
</dbReference>
<dbReference type="Proteomes" id="UP001341840">
    <property type="component" value="Unassembled WGS sequence"/>
</dbReference>
<feature type="compositionally biased region" description="Basic and acidic residues" evidence="1">
    <location>
        <begin position="145"/>
        <end position="171"/>
    </location>
</feature>
<evidence type="ECO:0000256" key="1">
    <source>
        <dbReference type="SAM" id="MobiDB-lite"/>
    </source>
</evidence>
<evidence type="ECO:0000313" key="3">
    <source>
        <dbReference type="Proteomes" id="UP001341840"/>
    </source>
</evidence>
<reference evidence="2 3" key="1">
    <citation type="journal article" date="2023" name="Plants (Basel)">
        <title>Bridging the Gap: Combining Genomics and Transcriptomics Approaches to Understand Stylosanthes scabra, an Orphan Legume from the Brazilian Caatinga.</title>
        <authorList>
            <person name="Ferreira-Neto J.R.C."/>
            <person name="da Silva M.D."/>
            <person name="Binneck E."/>
            <person name="de Melo N.F."/>
            <person name="da Silva R.H."/>
            <person name="de Melo A.L.T.M."/>
            <person name="Pandolfi V."/>
            <person name="Bustamante F.O."/>
            <person name="Brasileiro-Vidal A.C."/>
            <person name="Benko-Iseppon A.M."/>
        </authorList>
    </citation>
    <scope>NUCLEOTIDE SEQUENCE [LARGE SCALE GENOMIC DNA]</scope>
    <source>
        <tissue evidence="2">Leaves</tissue>
    </source>
</reference>
<feature type="compositionally biased region" description="Polar residues" evidence="1">
    <location>
        <begin position="200"/>
        <end position="211"/>
    </location>
</feature>
<comment type="caution">
    <text evidence="2">The sequence shown here is derived from an EMBL/GenBank/DDBJ whole genome shotgun (WGS) entry which is preliminary data.</text>
</comment>
<sequence>MESGPWSITGNLINMQRWTGNKSVFSSTALGEISSTLQEENSKEIVAAETEGQGSKQQEANEQIQQLEAEEKNMDLEDIEALNLESVFWLVKEQIYRAKGKKTKEGESDNSKSYLVNQDIFTQGEYQDKVNELLNLTGMQENEEMLKMRDLKADQDRGQKQQDKGKQKLIDHNTTQSDQGVKTAEEKKTKTEAKAEQGKHSGSNKKQNASNIVELADDSEEGKNVVKARKKEEKLPESCEMELAMSTKNTLNLKRGREDSSILLLDNVQDGLNEDNMITAVKKQKIEDLSPMAEEAGLNMPRHQP</sequence>
<feature type="region of interest" description="Disordered" evidence="1">
    <location>
        <begin position="41"/>
        <end position="69"/>
    </location>
</feature>
<keyword evidence="3" id="KW-1185">Reference proteome</keyword>
<organism evidence="2 3">
    <name type="scientific">Stylosanthes scabra</name>
    <dbReference type="NCBI Taxonomy" id="79078"/>
    <lineage>
        <taxon>Eukaryota</taxon>
        <taxon>Viridiplantae</taxon>
        <taxon>Streptophyta</taxon>
        <taxon>Embryophyta</taxon>
        <taxon>Tracheophyta</taxon>
        <taxon>Spermatophyta</taxon>
        <taxon>Magnoliopsida</taxon>
        <taxon>eudicotyledons</taxon>
        <taxon>Gunneridae</taxon>
        <taxon>Pentapetalae</taxon>
        <taxon>rosids</taxon>
        <taxon>fabids</taxon>
        <taxon>Fabales</taxon>
        <taxon>Fabaceae</taxon>
        <taxon>Papilionoideae</taxon>
        <taxon>50 kb inversion clade</taxon>
        <taxon>dalbergioids sensu lato</taxon>
        <taxon>Dalbergieae</taxon>
        <taxon>Pterocarpus clade</taxon>
        <taxon>Stylosanthes</taxon>
    </lineage>
</organism>
<gene>
    <name evidence="2" type="ORF">PIB30_079692</name>
</gene>